<dbReference type="OrthoDB" id="956565at2"/>
<comment type="caution">
    <text evidence="1">The sequence shown here is derived from an EMBL/GenBank/DDBJ whole genome shotgun (WGS) entry which is preliminary data.</text>
</comment>
<evidence type="ECO:0000313" key="2">
    <source>
        <dbReference type="Proteomes" id="UP000245489"/>
    </source>
</evidence>
<proteinExistence type="predicted"/>
<dbReference type="EMBL" id="QGGO01000014">
    <property type="protein sequence ID" value="PWK25154.1"/>
    <property type="molecule type" value="Genomic_DNA"/>
</dbReference>
<reference evidence="1 2" key="1">
    <citation type="submission" date="2018-05" db="EMBL/GenBank/DDBJ databases">
        <title>Genomic Encyclopedia of Archaeal and Bacterial Type Strains, Phase II (KMG-II): from individual species to whole genera.</title>
        <authorList>
            <person name="Goeker M."/>
        </authorList>
    </citation>
    <scope>NUCLEOTIDE SEQUENCE [LARGE SCALE GENOMIC DNA]</scope>
    <source>
        <strain evidence="1 2">DSM 22214</strain>
    </source>
</reference>
<dbReference type="Proteomes" id="UP000245489">
    <property type="component" value="Unassembled WGS sequence"/>
</dbReference>
<accession>A0A316E422</accession>
<gene>
    <name evidence="1" type="ORF">LV89_02780</name>
</gene>
<evidence type="ECO:0000313" key="1">
    <source>
        <dbReference type="EMBL" id="PWK25154.1"/>
    </source>
</evidence>
<dbReference type="InterPro" id="IPR012347">
    <property type="entry name" value="Ferritin-like"/>
</dbReference>
<keyword evidence="2" id="KW-1185">Reference proteome</keyword>
<name>A0A316E422_9BACT</name>
<dbReference type="Gene3D" id="1.20.1260.10">
    <property type="match status" value="1"/>
</dbReference>
<dbReference type="AlphaFoldDB" id="A0A316E422"/>
<organism evidence="1 2">
    <name type="scientific">Arcicella aurantiaca</name>
    <dbReference type="NCBI Taxonomy" id="591202"/>
    <lineage>
        <taxon>Bacteria</taxon>
        <taxon>Pseudomonadati</taxon>
        <taxon>Bacteroidota</taxon>
        <taxon>Cytophagia</taxon>
        <taxon>Cytophagales</taxon>
        <taxon>Flectobacillaceae</taxon>
        <taxon>Arcicella</taxon>
    </lineage>
</organism>
<dbReference type="RefSeq" id="WP_109743501.1">
    <property type="nucleotide sequence ID" value="NZ_QGGO01000014.1"/>
</dbReference>
<sequence>MKIQSEETLKCLINIFKINGYRIEVYKKLVNTIYSPELKRSFQNQADESASIVEKLNHILDESFENSDSPVLFEDAQIDQSQFYFGMAQASKNVRTILVSCQFGDEFLIKSYQKILAIFEFEAFNPLKECLTTHLSSLKKMSFDYDNYAF</sequence>
<protein>
    <recommendedName>
        <fullName evidence="3">Ferritin-like metal-binding protein YciE</fullName>
    </recommendedName>
</protein>
<evidence type="ECO:0008006" key="3">
    <source>
        <dbReference type="Google" id="ProtNLM"/>
    </source>
</evidence>